<sequence>MPQYTIKHKKNNKHKKNKKFSTKHNKKSITIKEQNAGFRFWVSKEVEIFYHREGMLSITNAYASNDLKSAPTINSAQLLNLPKFRFRHLKVSGNYLIGARFQKDSRFFFIIQFILGFGTIIGDKKENVIVPLDAKYIQSEIDKRRQNIVSCPVEYIVYSLHKNTQIIPQIAIEILRRGDGNKLSRSRYSFSKEKTTTGSIEAHEVGKQYFIVKFMK</sequence>
<protein>
    <submittedName>
        <fullName evidence="2">Uncharacterized protein</fullName>
    </submittedName>
</protein>
<reference evidence="2" key="1">
    <citation type="journal article" date="2020" name="Nature">
        <title>Giant virus diversity and host interactions through global metagenomics.</title>
        <authorList>
            <person name="Schulz F."/>
            <person name="Roux S."/>
            <person name="Paez-Espino D."/>
            <person name="Jungbluth S."/>
            <person name="Walsh D.A."/>
            <person name="Denef V.J."/>
            <person name="McMahon K.D."/>
            <person name="Konstantinidis K.T."/>
            <person name="Eloe-Fadrosh E.A."/>
            <person name="Kyrpides N.C."/>
            <person name="Woyke T."/>
        </authorList>
    </citation>
    <scope>NUCLEOTIDE SEQUENCE</scope>
    <source>
        <strain evidence="2">GVMAG-M-3300023184-13</strain>
    </source>
</reference>
<accession>A0A6C0HNF1</accession>
<dbReference type="AlphaFoldDB" id="A0A6C0HNF1"/>
<evidence type="ECO:0000313" key="2">
    <source>
        <dbReference type="EMBL" id="QHT81686.1"/>
    </source>
</evidence>
<proteinExistence type="predicted"/>
<dbReference type="EMBL" id="MN739988">
    <property type="protein sequence ID" value="QHT81686.1"/>
    <property type="molecule type" value="Genomic_DNA"/>
</dbReference>
<feature type="region of interest" description="Disordered" evidence="1">
    <location>
        <begin position="1"/>
        <end position="24"/>
    </location>
</feature>
<organism evidence="2">
    <name type="scientific">viral metagenome</name>
    <dbReference type="NCBI Taxonomy" id="1070528"/>
    <lineage>
        <taxon>unclassified sequences</taxon>
        <taxon>metagenomes</taxon>
        <taxon>organismal metagenomes</taxon>
    </lineage>
</organism>
<name>A0A6C0HNF1_9ZZZZ</name>
<evidence type="ECO:0000256" key="1">
    <source>
        <dbReference type="SAM" id="MobiDB-lite"/>
    </source>
</evidence>